<evidence type="ECO:0000259" key="5">
    <source>
        <dbReference type="Pfam" id="PF00535"/>
    </source>
</evidence>
<sequence>MIIPARNEEANIETCLRGILQQPYPKDLLEVIVVNDHSTDGTADVIKALQQEYPQLHLINLADHVDGSTINAYKKKAIELAISKSQGDWIITTDADCNIPERWLELYDASIQTSNHVLVAGPVMFTHHPSILSLFQLLDFLSLQGITAAAVSAGYHTMCNGANLAYKKEVFYEVGQFKGIDQLASGDDMLLMYKIKQQYPTQLGYLFHPAAIVTTAPMQTWNQFLNQRIRWASKADRYDDRSVFRILALVYAVNLGLVFLLPINLFVAGEIAHWLTLMLIKIMVELYFLWPVSKFYRHSDALLYFPLMQPLHLLYTVIAGWLGKFGSYQWKGRSVK</sequence>
<evidence type="ECO:0000313" key="6">
    <source>
        <dbReference type="EMBL" id="BFG70712.1"/>
    </source>
</evidence>
<dbReference type="AlphaFoldDB" id="A0AAT9GJ49"/>
<dbReference type="InterPro" id="IPR029044">
    <property type="entry name" value="Nucleotide-diphossugar_trans"/>
</dbReference>
<dbReference type="Gene3D" id="3.90.550.10">
    <property type="entry name" value="Spore Coat Polysaccharide Biosynthesis Protein SpsA, Chain A"/>
    <property type="match status" value="1"/>
</dbReference>
<dbReference type="InterPro" id="IPR001173">
    <property type="entry name" value="Glyco_trans_2-like"/>
</dbReference>
<name>A0AAT9GJ49_9BACT</name>
<dbReference type="CDD" id="cd04192">
    <property type="entry name" value="GT_2_like_e"/>
    <property type="match status" value="1"/>
</dbReference>
<evidence type="ECO:0000256" key="1">
    <source>
        <dbReference type="ARBA" id="ARBA00006739"/>
    </source>
</evidence>
<evidence type="ECO:0000256" key="3">
    <source>
        <dbReference type="ARBA" id="ARBA00022679"/>
    </source>
</evidence>
<feature type="domain" description="Glycosyltransferase 2-like" evidence="5">
    <location>
        <begin position="2"/>
        <end position="124"/>
    </location>
</feature>
<organism evidence="6">
    <name type="scientific">Sediminibacterium sp. KACHI17</name>
    <dbReference type="NCBI Taxonomy" id="1751071"/>
    <lineage>
        <taxon>Bacteria</taxon>
        <taxon>Pseudomonadati</taxon>
        <taxon>Bacteroidota</taxon>
        <taxon>Chitinophagia</taxon>
        <taxon>Chitinophagales</taxon>
        <taxon>Chitinophagaceae</taxon>
        <taxon>Sediminibacterium</taxon>
    </lineage>
</organism>
<keyword evidence="3" id="KW-0808">Transferase</keyword>
<feature type="transmembrane region" description="Helical" evidence="4">
    <location>
        <begin position="271"/>
        <end position="290"/>
    </location>
</feature>
<evidence type="ECO:0000256" key="4">
    <source>
        <dbReference type="SAM" id="Phobius"/>
    </source>
</evidence>
<reference evidence="6" key="1">
    <citation type="submission" date="2024-02" db="EMBL/GenBank/DDBJ databases">
        <title>Sediminibacterium planktonica sp. nov. and Sediminibacterium longus sp. nov., isolated from surface lake and river water.</title>
        <authorList>
            <person name="Watanabe K."/>
            <person name="Takemine S."/>
            <person name="Ishii Y."/>
            <person name="Ogata Y."/>
            <person name="Shindo C."/>
            <person name="Suda W."/>
        </authorList>
    </citation>
    <scope>NUCLEOTIDE SEQUENCE</scope>
    <source>
        <strain evidence="6">KACHI17</strain>
    </source>
</reference>
<dbReference type="Pfam" id="PF00535">
    <property type="entry name" value="Glycos_transf_2"/>
    <property type="match status" value="1"/>
</dbReference>
<dbReference type="EMBL" id="AP029612">
    <property type="protein sequence ID" value="BFG70712.1"/>
    <property type="molecule type" value="Genomic_DNA"/>
</dbReference>
<keyword evidence="4" id="KW-0472">Membrane</keyword>
<gene>
    <name evidence="6" type="ORF">KACHI17_15930</name>
</gene>
<keyword evidence="4" id="KW-0812">Transmembrane</keyword>
<accession>A0AAT9GJ49</accession>
<feature type="transmembrane region" description="Helical" evidence="4">
    <location>
        <begin position="302"/>
        <end position="322"/>
    </location>
</feature>
<proteinExistence type="inferred from homology"/>
<keyword evidence="4" id="KW-1133">Transmembrane helix</keyword>
<dbReference type="SUPFAM" id="SSF53448">
    <property type="entry name" value="Nucleotide-diphospho-sugar transferases"/>
    <property type="match status" value="1"/>
</dbReference>
<dbReference type="PANTHER" id="PTHR43630:SF1">
    <property type="entry name" value="POLY-BETA-1,6-N-ACETYL-D-GLUCOSAMINE SYNTHASE"/>
    <property type="match status" value="1"/>
</dbReference>
<protein>
    <submittedName>
        <fullName evidence="6">Glycosyltransferase</fullName>
    </submittedName>
</protein>
<feature type="transmembrane region" description="Helical" evidence="4">
    <location>
        <begin position="243"/>
        <end position="265"/>
    </location>
</feature>
<keyword evidence="2" id="KW-0328">Glycosyltransferase</keyword>
<evidence type="ECO:0000256" key="2">
    <source>
        <dbReference type="ARBA" id="ARBA00022676"/>
    </source>
</evidence>
<comment type="similarity">
    <text evidence="1">Belongs to the glycosyltransferase 2 family.</text>
</comment>
<dbReference type="GO" id="GO:0016757">
    <property type="term" value="F:glycosyltransferase activity"/>
    <property type="evidence" value="ECO:0007669"/>
    <property type="project" value="UniProtKB-KW"/>
</dbReference>
<dbReference type="PANTHER" id="PTHR43630">
    <property type="entry name" value="POLY-BETA-1,6-N-ACETYL-D-GLUCOSAMINE SYNTHASE"/>
    <property type="match status" value="1"/>
</dbReference>